<keyword evidence="10" id="KW-1185">Reference proteome</keyword>
<dbReference type="PRINTS" id="PR00069">
    <property type="entry name" value="ALDKETRDTASE"/>
</dbReference>
<keyword evidence="2" id="KW-0521">NADP</keyword>
<dbReference type="PANTHER" id="PTHR43827">
    <property type="entry name" value="2,5-DIKETO-D-GLUCONIC ACID REDUCTASE"/>
    <property type="match status" value="1"/>
</dbReference>
<evidence type="ECO:0000256" key="1">
    <source>
        <dbReference type="ARBA" id="ARBA00007905"/>
    </source>
</evidence>
<dbReference type="CDD" id="cd19071">
    <property type="entry name" value="AKR_AKR1-5-like"/>
    <property type="match status" value="1"/>
</dbReference>
<dbReference type="InterPro" id="IPR018170">
    <property type="entry name" value="Aldo/ket_reductase_CS"/>
</dbReference>
<dbReference type="PROSITE" id="PS00063">
    <property type="entry name" value="ALDOKETO_REDUCTASE_3"/>
    <property type="match status" value="1"/>
</dbReference>
<dbReference type="STRING" id="2018661.A0A2A2LAI6"/>
<dbReference type="SUPFAM" id="SSF51430">
    <property type="entry name" value="NAD(P)-linked oxidoreductase"/>
    <property type="match status" value="1"/>
</dbReference>
<evidence type="ECO:0000256" key="5">
    <source>
        <dbReference type="PIRSR" id="PIRSR000097-2"/>
    </source>
</evidence>
<dbReference type="AlphaFoldDB" id="A0A2A2LAI6"/>
<proteinExistence type="inferred from homology"/>
<gene>
    <name evidence="9" type="ORF">WR25_16586</name>
</gene>
<feature type="domain" description="NADP-dependent oxidoreductase" evidence="8">
    <location>
        <begin position="39"/>
        <end position="302"/>
    </location>
</feature>
<feature type="active site" description="Proton donor" evidence="4">
    <location>
        <position position="71"/>
    </location>
</feature>
<comment type="similarity">
    <text evidence="1">Belongs to the aldo/keto reductase family.</text>
</comment>
<accession>A0A2A2LAI6</accession>
<dbReference type="GO" id="GO:0016491">
    <property type="term" value="F:oxidoreductase activity"/>
    <property type="evidence" value="ECO:0007669"/>
    <property type="project" value="UniProtKB-KW"/>
</dbReference>
<dbReference type="PIRSF" id="PIRSF000097">
    <property type="entry name" value="AKR"/>
    <property type="match status" value="1"/>
</dbReference>
<evidence type="ECO:0000259" key="8">
    <source>
        <dbReference type="Pfam" id="PF00248"/>
    </source>
</evidence>
<evidence type="ECO:0000313" key="9">
    <source>
        <dbReference type="EMBL" id="PAV83199.1"/>
    </source>
</evidence>
<feature type="signal peptide" evidence="7">
    <location>
        <begin position="1"/>
        <end position="19"/>
    </location>
</feature>
<comment type="caution">
    <text evidence="9">The sequence shown here is derived from an EMBL/GenBank/DDBJ whole genome shotgun (WGS) entry which is preliminary data.</text>
</comment>
<feature type="binding site" evidence="5">
    <location>
        <position position="133"/>
    </location>
    <ligand>
        <name>substrate</name>
    </ligand>
</feature>
<reference evidence="9 10" key="1">
    <citation type="journal article" date="2017" name="Curr. Biol.">
        <title>Genome architecture and evolution of a unichromosomal asexual nematode.</title>
        <authorList>
            <person name="Fradin H."/>
            <person name="Zegar C."/>
            <person name="Gutwein M."/>
            <person name="Lucas J."/>
            <person name="Kovtun M."/>
            <person name="Corcoran D."/>
            <person name="Baugh L.R."/>
            <person name="Kiontke K."/>
            <person name="Gunsalus K."/>
            <person name="Fitch D.H."/>
            <person name="Piano F."/>
        </authorList>
    </citation>
    <scope>NUCLEOTIDE SEQUENCE [LARGE SCALE GENOMIC DNA]</scope>
    <source>
        <strain evidence="9">PF1309</strain>
    </source>
</reference>
<sequence length="324" mass="37113">MTNVIFFIAFIASLGSTYGNHQILHSVRLLNGCQMPLVGLGTSGLEGEKAETIIREAIKQGYRMIDCAFLYGNQEQIGKAINKVIKEGLVQRKDLFIVTKLWNNFHAYDRAKQHIMDNLKQLQLDYVDLMLIHWPTSFDGKIDDPNTPPDHLETWKALEWAHKTGKVKSLGLANFNHKQIDHVLSGARIRPVVLEAEMHPYYQQKKMKDYLKKNGMALIAYSPLANPGKNAERGFNVLTDPAISKIAKRHRKSNAQVTLKYAVQQNVAVIPKSSSPKRLAENMALFDFQLSDEEMKQMESLDKEKKMILMEHLRNHPQYPFNDW</sequence>
<dbReference type="Pfam" id="PF00248">
    <property type="entry name" value="Aldo_ket_red"/>
    <property type="match status" value="1"/>
</dbReference>
<dbReference type="InterPro" id="IPR023210">
    <property type="entry name" value="NADP_OxRdtase_dom"/>
</dbReference>
<keyword evidence="7" id="KW-0732">Signal</keyword>
<evidence type="ECO:0000256" key="6">
    <source>
        <dbReference type="PIRSR" id="PIRSR000097-3"/>
    </source>
</evidence>
<dbReference type="InterPro" id="IPR020471">
    <property type="entry name" value="AKR"/>
</dbReference>
<name>A0A2A2LAI6_9BILA</name>
<feature type="site" description="Lowers pKa of active site Tyr" evidence="6">
    <location>
        <position position="100"/>
    </location>
</feature>
<evidence type="ECO:0000256" key="3">
    <source>
        <dbReference type="ARBA" id="ARBA00023002"/>
    </source>
</evidence>
<dbReference type="OrthoDB" id="416253at2759"/>
<organism evidence="9 10">
    <name type="scientific">Diploscapter pachys</name>
    <dbReference type="NCBI Taxonomy" id="2018661"/>
    <lineage>
        <taxon>Eukaryota</taxon>
        <taxon>Metazoa</taxon>
        <taxon>Ecdysozoa</taxon>
        <taxon>Nematoda</taxon>
        <taxon>Chromadorea</taxon>
        <taxon>Rhabditida</taxon>
        <taxon>Rhabditina</taxon>
        <taxon>Rhabditomorpha</taxon>
        <taxon>Rhabditoidea</taxon>
        <taxon>Rhabditidae</taxon>
        <taxon>Diploscapter</taxon>
    </lineage>
</organism>
<dbReference type="InterPro" id="IPR036812">
    <property type="entry name" value="NAD(P)_OxRdtase_dom_sf"/>
</dbReference>
<keyword evidence="3" id="KW-0560">Oxidoreductase</keyword>
<dbReference type="FunFam" id="3.20.20.100:FF:000006">
    <property type="entry name" value="Aldo-keto reductase family 1 member A1"/>
    <property type="match status" value="1"/>
</dbReference>
<dbReference type="Gene3D" id="3.20.20.100">
    <property type="entry name" value="NADP-dependent oxidoreductase domain"/>
    <property type="match status" value="1"/>
</dbReference>
<dbReference type="PANTHER" id="PTHR43827:SF14">
    <property type="entry name" value="NADP-DEPENDENT OXIDOREDUCTASE DOMAIN-CONTAINING PROTEIN"/>
    <property type="match status" value="1"/>
</dbReference>
<evidence type="ECO:0000256" key="7">
    <source>
        <dbReference type="SAM" id="SignalP"/>
    </source>
</evidence>
<evidence type="ECO:0000256" key="4">
    <source>
        <dbReference type="PIRSR" id="PIRSR000097-1"/>
    </source>
</evidence>
<dbReference type="EMBL" id="LIAE01006984">
    <property type="protein sequence ID" value="PAV83199.1"/>
    <property type="molecule type" value="Genomic_DNA"/>
</dbReference>
<dbReference type="Proteomes" id="UP000218231">
    <property type="component" value="Unassembled WGS sequence"/>
</dbReference>
<evidence type="ECO:0000256" key="2">
    <source>
        <dbReference type="ARBA" id="ARBA00022857"/>
    </source>
</evidence>
<protein>
    <recommendedName>
        <fullName evidence="8">NADP-dependent oxidoreductase domain-containing protein</fullName>
    </recommendedName>
</protein>
<evidence type="ECO:0000313" key="10">
    <source>
        <dbReference type="Proteomes" id="UP000218231"/>
    </source>
</evidence>
<feature type="chain" id="PRO_5012878133" description="NADP-dependent oxidoreductase domain-containing protein" evidence="7">
    <location>
        <begin position="20"/>
        <end position="324"/>
    </location>
</feature>